<sequence>MSMRYVYQIYLSDTRGTLDVMAHVILGLLLLGNMSLYDLIKAMEQGTSLFYSASAGSIKRALDGLLKRGDVHVVSQETTGRKRKIYGITPQGRTTFHAWMMSPPENADLDAAALTRIYFLGLLDEPERVTVLESIRDAVSRSATTLEHTQDQVKGQSVPAELASIAHYTKATLEYGIRTHDTALTWLEELIAQAQADVK</sequence>
<dbReference type="Pfam" id="PF10400">
    <property type="entry name" value="Vir_act_alpha_C"/>
    <property type="match status" value="1"/>
</dbReference>
<dbReference type="PANTHER" id="PTHR43252">
    <property type="entry name" value="TRANSCRIPTIONAL REGULATOR YQJI"/>
    <property type="match status" value="1"/>
</dbReference>
<evidence type="ECO:0000313" key="4">
    <source>
        <dbReference type="EMBL" id="EFG48318.1"/>
    </source>
</evidence>
<dbReference type="STRING" id="585530.HMPREF0183_0407"/>
<comment type="caution">
    <text evidence="4">The sequence shown here is derived from an EMBL/GenBank/DDBJ whole genome shotgun (WGS) entry which is preliminary data.</text>
</comment>
<dbReference type="eggNOG" id="COG1695">
    <property type="taxonomic scope" value="Bacteria"/>
</dbReference>
<feature type="domain" description="Transcription regulator PadR C-terminal" evidence="3">
    <location>
        <begin position="114"/>
        <end position="193"/>
    </location>
</feature>
<keyword evidence="1" id="KW-0472">Membrane</keyword>
<dbReference type="AlphaFoldDB" id="D4YKE7"/>
<feature type="domain" description="Transcription regulator PadR N-terminal" evidence="2">
    <location>
        <begin position="25"/>
        <end position="97"/>
    </location>
</feature>
<keyword evidence="5" id="KW-1185">Reference proteome</keyword>
<dbReference type="Pfam" id="PF03551">
    <property type="entry name" value="PadR"/>
    <property type="match status" value="1"/>
</dbReference>
<dbReference type="InterPro" id="IPR036390">
    <property type="entry name" value="WH_DNA-bd_sf"/>
</dbReference>
<dbReference type="EMBL" id="ADNU01000013">
    <property type="protein sequence ID" value="EFG48318.1"/>
    <property type="molecule type" value="Genomic_DNA"/>
</dbReference>
<dbReference type="InterPro" id="IPR036388">
    <property type="entry name" value="WH-like_DNA-bd_sf"/>
</dbReference>
<proteinExistence type="predicted"/>
<name>D4YKE7_9MICO</name>
<evidence type="ECO:0000259" key="3">
    <source>
        <dbReference type="Pfam" id="PF10400"/>
    </source>
</evidence>
<evidence type="ECO:0000313" key="5">
    <source>
        <dbReference type="Proteomes" id="UP000005714"/>
    </source>
</evidence>
<gene>
    <name evidence="4" type="ORF">HMPREF0183_0407</name>
</gene>
<dbReference type="Gene3D" id="1.10.10.10">
    <property type="entry name" value="Winged helix-like DNA-binding domain superfamily/Winged helix DNA-binding domain"/>
    <property type="match status" value="1"/>
</dbReference>
<keyword evidence="1" id="KW-1133">Transmembrane helix</keyword>
<evidence type="ECO:0000256" key="1">
    <source>
        <dbReference type="SAM" id="Phobius"/>
    </source>
</evidence>
<dbReference type="SUPFAM" id="SSF46785">
    <property type="entry name" value="Winged helix' DNA-binding domain"/>
    <property type="match status" value="1"/>
</dbReference>
<evidence type="ECO:0000259" key="2">
    <source>
        <dbReference type="Pfam" id="PF03551"/>
    </source>
</evidence>
<organism evidence="4 5">
    <name type="scientific">Brevibacterium mcbrellneri ATCC 49030</name>
    <dbReference type="NCBI Taxonomy" id="585530"/>
    <lineage>
        <taxon>Bacteria</taxon>
        <taxon>Bacillati</taxon>
        <taxon>Actinomycetota</taxon>
        <taxon>Actinomycetes</taxon>
        <taxon>Micrococcales</taxon>
        <taxon>Brevibacteriaceae</taxon>
        <taxon>Brevibacterium</taxon>
    </lineage>
</organism>
<dbReference type="PANTHER" id="PTHR43252:SF6">
    <property type="entry name" value="NEGATIVE TRANSCRIPTION REGULATOR PADR"/>
    <property type="match status" value="1"/>
</dbReference>
<feature type="transmembrane region" description="Helical" evidence="1">
    <location>
        <begin position="20"/>
        <end position="40"/>
    </location>
</feature>
<dbReference type="InterPro" id="IPR018309">
    <property type="entry name" value="Tscrpt_reg_PadR_C"/>
</dbReference>
<dbReference type="InterPro" id="IPR005149">
    <property type="entry name" value="Tscrpt_reg_PadR_N"/>
</dbReference>
<protein>
    <submittedName>
        <fullName evidence="4">Transcriptional regulator, PadR family</fullName>
    </submittedName>
</protein>
<accession>D4YKE7</accession>
<keyword evidence="1" id="KW-0812">Transmembrane</keyword>
<reference evidence="4 5" key="1">
    <citation type="submission" date="2010-04" db="EMBL/GenBank/DDBJ databases">
        <authorList>
            <person name="Qin X."/>
            <person name="Bachman B."/>
            <person name="Battles P."/>
            <person name="Bell A."/>
            <person name="Bess C."/>
            <person name="Bickham C."/>
            <person name="Chaboub L."/>
            <person name="Chen D."/>
            <person name="Coyle M."/>
            <person name="Deiros D.R."/>
            <person name="Dinh H."/>
            <person name="Forbes L."/>
            <person name="Fowler G."/>
            <person name="Francisco L."/>
            <person name="Fu Q."/>
            <person name="Gubbala S."/>
            <person name="Hale W."/>
            <person name="Han Y."/>
            <person name="Hemphill L."/>
            <person name="Highlander S.K."/>
            <person name="Hirani K."/>
            <person name="Hogues M."/>
            <person name="Jackson L."/>
            <person name="Jakkamsetti A."/>
            <person name="Javaid M."/>
            <person name="Jiang H."/>
            <person name="Korchina V."/>
            <person name="Kovar C."/>
            <person name="Lara F."/>
            <person name="Lee S."/>
            <person name="Mata R."/>
            <person name="Mathew T."/>
            <person name="Moen C."/>
            <person name="Morales K."/>
            <person name="Munidasa M."/>
            <person name="Nazareth L."/>
            <person name="Ngo R."/>
            <person name="Nguyen L."/>
            <person name="Okwuonu G."/>
            <person name="Ongeri F."/>
            <person name="Patil S."/>
            <person name="Petrosino J."/>
            <person name="Pham C."/>
            <person name="Pham P."/>
            <person name="Pu L.-L."/>
            <person name="Puazo M."/>
            <person name="Raj R."/>
            <person name="Reid J."/>
            <person name="Rouhana J."/>
            <person name="Saada N."/>
            <person name="Shang Y."/>
            <person name="Simmons D."/>
            <person name="Thornton R."/>
            <person name="Warren J."/>
            <person name="Weissenberger G."/>
            <person name="Zhang J."/>
            <person name="Zhang L."/>
            <person name="Zhou C."/>
            <person name="Zhu D."/>
            <person name="Muzny D."/>
            <person name="Worley K."/>
            <person name="Gibbs R."/>
        </authorList>
    </citation>
    <scope>NUCLEOTIDE SEQUENCE [LARGE SCALE GENOMIC DNA]</scope>
    <source>
        <strain evidence="4 5">ATCC 49030</strain>
    </source>
</reference>
<dbReference type="Gene3D" id="6.10.140.190">
    <property type="match status" value="1"/>
</dbReference>
<dbReference type="Proteomes" id="UP000005714">
    <property type="component" value="Unassembled WGS sequence"/>
</dbReference>